<evidence type="ECO:0000256" key="3">
    <source>
        <dbReference type="ARBA" id="ARBA00023274"/>
    </source>
</evidence>
<dbReference type="GO" id="GO:0003735">
    <property type="term" value="F:structural constituent of ribosome"/>
    <property type="evidence" value="ECO:0007669"/>
    <property type="project" value="InterPro"/>
</dbReference>
<sequence length="116" mass="13247">MRHQKKRVKLGRNLGSRNALIRSLASSLIVHEKIKTTLVKAKTIRPIVEKMITKSKIDNLANRRLLLKALAKEKVVKKLLEVLGPRYQARQGGYLRIIKLEPRRGDAAKMAIIEFV</sequence>
<dbReference type="InterPro" id="IPR036373">
    <property type="entry name" value="Ribosomal_bL17_sf"/>
</dbReference>
<dbReference type="InterPro" id="IPR047859">
    <property type="entry name" value="Ribosomal_bL17_CS"/>
</dbReference>
<dbReference type="AlphaFoldDB" id="A0A0G0YW37"/>
<dbReference type="GO" id="GO:0006412">
    <property type="term" value="P:translation"/>
    <property type="evidence" value="ECO:0007669"/>
    <property type="project" value="UniProtKB-UniRule"/>
</dbReference>
<evidence type="ECO:0000256" key="1">
    <source>
        <dbReference type="ARBA" id="ARBA00008777"/>
    </source>
</evidence>
<gene>
    <name evidence="4" type="primary">rplQ</name>
    <name evidence="6" type="ORF">UV02_C0037G0005</name>
</gene>
<dbReference type="EMBL" id="LCCW01000037">
    <property type="protein sequence ID" value="KKS40804.1"/>
    <property type="molecule type" value="Genomic_DNA"/>
</dbReference>
<keyword evidence="2 4" id="KW-0689">Ribosomal protein</keyword>
<comment type="similarity">
    <text evidence="1 4 5">Belongs to the bacterial ribosomal protein bL17 family.</text>
</comment>
<dbReference type="PROSITE" id="PS01167">
    <property type="entry name" value="RIBOSOMAL_L17"/>
    <property type="match status" value="1"/>
</dbReference>
<evidence type="ECO:0000256" key="5">
    <source>
        <dbReference type="RuleBase" id="RU000660"/>
    </source>
</evidence>
<dbReference type="GO" id="GO:0022625">
    <property type="term" value="C:cytosolic large ribosomal subunit"/>
    <property type="evidence" value="ECO:0007669"/>
    <property type="project" value="TreeGrafter"/>
</dbReference>
<dbReference type="NCBIfam" id="TIGR00059">
    <property type="entry name" value="L17"/>
    <property type="match status" value="1"/>
</dbReference>
<comment type="subunit">
    <text evidence="4">Part of the 50S ribosomal subunit. Contacts protein L32.</text>
</comment>
<organism evidence="6 7">
    <name type="scientific">Candidatus Kuenenbacteria bacterium GW2011_GWA2_42_15</name>
    <dbReference type="NCBI Taxonomy" id="1618677"/>
    <lineage>
        <taxon>Bacteria</taxon>
        <taxon>Candidatus Kueneniibacteriota</taxon>
    </lineage>
</organism>
<proteinExistence type="inferred from homology"/>
<dbReference type="SUPFAM" id="SSF64263">
    <property type="entry name" value="Prokaryotic ribosomal protein L17"/>
    <property type="match status" value="1"/>
</dbReference>
<comment type="caution">
    <text evidence="6">The sequence shown here is derived from an EMBL/GenBank/DDBJ whole genome shotgun (WGS) entry which is preliminary data.</text>
</comment>
<dbReference type="Pfam" id="PF01196">
    <property type="entry name" value="Ribosomal_L17"/>
    <property type="match status" value="1"/>
</dbReference>
<evidence type="ECO:0000313" key="7">
    <source>
        <dbReference type="Proteomes" id="UP000034516"/>
    </source>
</evidence>
<evidence type="ECO:0000313" key="6">
    <source>
        <dbReference type="EMBL" id="KKS40804.1"/>
    </source>
</evidence>
<evidence type="ECO:0000256" key="2">
    <source>
        <dbReference type="ARBA" id="ARBA00022980"/>
    </source>
</evidence>
<protein>
    <recommendedName>
        <fullName evidence="4">Large ribosomal subunit protein bL17</fullName>
    </recommendedName>
</protein>
<dbReference type="InterPro" id="IPR000456">
    <property type="entry name" value="Ribosomal_bL17"/>
</dbReference>
<dbReference type="PANTHER" id="PTHR14413">
    <property type="entry name" value="RIBOSOMAL PROTEIN L17"/>
    <property type="match status" value="1"/>
</dbReference>
<name>A0A0G0YW37_9BACT</name>
<dbReference type="Gene3D" id="3.90.1030.10">
    <property type="entry name" value="Ribosomal protein L17"/>
    <property type="match status" value="1"/>
</dbReference>
<accession>A0A0G0YW37</accession>
<dbReference type="PANTHER" id="PTHR14413:SF16">
    <property type="entry name" value="LARGE RIBOSOMAL SUBUNIT PROTEIN BL17M"/>
    <property type="match status" value="1"/>
</dbReference>
<dbReference type="HAMAP" id="MF_01368">
    <property type="entry name" value="Ribosomal_bL17"/>
    <property type="match status" value="1"/>
</dbReference>
<dbReference type="PATRIC" id="fig|1618677.3.peg.648"/>
<evidence type="ECO:0000256" key="4">
    <source>
        <dbReference type="HAMAP-Rule" id="MF_01368"/>
    </source>
</evidence>
<keyword evidence="3 4" id="KW-0687">Ribonucleoprotein</keyword>
<reference evidence="6 7" key="1">
    <citation type="journal article" date="2015" name="Nature">
        <title>rRNA introns, odd ribosomes, and small enigmatic genomes across a large radiation of phyla.</title>
        <authorList>
            <person name="Brown C.T."/>
            <person name="Hug L.A."/>
            <person name="Thomas B.C."/>
            <person name="Sharon I."/>
            <person name="Castelle C.J."/>
            <person name="Singh A."/>
            <person name="Wilkins M.J."/>
            <person name="Williams K.H."/>
            <person name="Banfield J.F."/>
        </authorList>
    </citation>
    <scope>NUCLEOTIDE SEQUENCE [LARGE SCALE GENOMIC DNA]</scope>
</reference>
<dbReference type="Proteomes" id="UP000034516">
    <property type="component" value="Unassembled WGS sequence"/>
</dbReference>